<sequence>MATQHTAPQRFAPPPLGGHKGPQEEGTHHAGHSKQQLSGQYNQPVDVAATTRALVATELTVRKACREEKPAEKGSAEKKPAAEIPARTISGPPVKRPTAAEKPVILRLQSIQPPIKVRPLDQGISFRKWVLTLYRPFTYRERTEEVHQHGGNTNGATAFWFL</sequence>
<dbReference type="Proteomes" id="UP001430953">
    <property type="component" value="Unassembled WGS sequence"/>
</dbReference>
<evidence type="ECO:0000313" key="2">
    <source>
        <dbReference type="EMBL" id="KAL0124149.1"/>
    </source>
</evidence>
<dbReference type="AlphaFoldDB" id="A0AAW2G7G1"/>
<comment type="caution">
    <text evidence="2">The sequence shown here is derived from an EMBL/GenBank/DDBJ whole genome shotgun (WGS) entry which is preliminary data.</text>
</comment>
<proteinExistence type="predicted"/>
<evidence type="ECO:0000256" key="1">
    <source>
        <dbReference type="SAM" id="MobiDB-lite"/>
    </source>
</evidence>
<dbReference type="EMBL" id="JADYXP020000005">
    <property type="protein sequence ID" value="KAL0124149.1"/>
    <property type="molecule type" value="Genomic_DNA"/>
</dbReference>
<feature type="compositionally biased region" description="Polar residues" evidence="1">
    <location>
        <begin position="33"/>
        <end position="43"/>
    </location>
</feature>
<feature type="compositionally biased region" description="Basic and acidic residues" evidence="1">
    <location>
        <begin position="64"/>
        <end position="81"/>
    </location>
</feature>
<gene>
    <name evidence="2" type="ORF">PUN28_006165</name>
</gene>
<name>A0AAW2G7G1_9HYME</name>
<protein>
    <submittedName>
        <fullName evidence="2">Uncharacterized protein</fullName>
    </submittedName>
</protein>
<accession>A0AAW2G7G1</accession>
<reference evidence="2 3" key="1">
    <citation type="submission" date="2023-03" db="EMBL/GenBank/DDBJ databases">
        <title>High recombination rates correlate with genetic variation in Cardiocondyla obscurior ants.</title>
        <authorList>
            <person name="Errbii M."/>
        </authorList>
    </citation>
    <scope>NUCLEOTIDE SEQUENCE [LARGE SCALE GENOMIC DNA]</scope>
    <source>
        <strain evidence="2">Alpha-2009</strain>
        <tissue evidence="2">Whole body</tissue>
    </source>
</reference>
<feature type="region of interest" description="Disordered" evidence="1">
    <location>
        <begin position="1"/>
        <end position="45"/>
    </location>
</feature>
<feature type="region of interest" description="Disordered" evidence="1">
    <location>
        <begin position="64"/>
        <end position="99"/>
    </location>
</feature>
<evidence type="ECO:0000313" key="3">
    <source>
        <dbReference type="Proteomes" id="UP001430953"/>
    </source>
</evidence>
<keyword evidence="3" id="KW-1185">Reference proteome</keyword>
<organism evidence="2 3">
    <name type="scientific">Cardiocondyla obscurior</name>
    <dbReference type="NCBI Taxonomy" id="286306"/>
    <lineage>
        <taxon>Eukaryota</taxon>
        <taxon>Metazoa</taxon>
        <taxon>Ecdysozoa</taxon>
        <taxon>Arthropoda</taxon>
        <taxon>Hexapoda</taxon>
        <taxon>Insecta</taxon>
        <taxon>Pterygota</taxon>
        <taxon>Neoptera</taxon>
        <taxon>Endopterygota</taxon>
        <taxon>Hymenoptera</taxon>
        <taxon>Apocrita</taxon>
        <taxon>Aculeata</taxon>
        <taxon>Formicoidea</taxon>
        <taxon>Formicidae</taxon>
        <taxon>Myrmicinae</taxon>
        <taxon>Cardiocondyla</taxon>
    </lineage>
</organism>